<evidence type="ECO:0000256" key="7">
    <source>
        <dbReference type="ARBA" id="ARBA00048258"/>
    </source>
</evidence>
<feature type="coiled-coil region" evidence="9">
    <location>
        <begin position="212"/>
        <end position="239"/>
    </location>
</feature>
<comment type="catalytic activity">
    <reaction evidence="7 8">
        <text>(R)-pantoate + beta-alanine + ATP = (R)-pantothenate + AMP + diphosphate + H(+)</text>
        <dbReference type="Rhea" id="RHEA:10912"/>
        <dbReference type="ChEBI" id="CHEBI:15378"/>
        <dbReference type="ChEBI" id="CHEBI:15980"/>
        <dbReference type="ChEBI" id="CHEBI:29032"/>
        <dbReference type="ChEBI" id="CHEBI:30616"/>
        <dbReference type="ChEBI" id="CHEBI:33019"/>
        <dbReference type="ChEBI" id="CHEBI:57966"/>
        <dbReference type="ChEBI" id="CHEBI:456215"/>
        <dbReference type="EC" id="6.3.2.1"/>
    </reaction>
</comment>
<evidence type="ECO:0000256" key="3">
    <source>
        <dbReference type="ARBA" id="ARBA00022598"/>
    </source>
</evidence>
<evidence type="ECO:0000313" key="11">
    <source>
        <dbReference type="Proteomes" id="UP000633278"/>
    </source>
</evidence>
<dbReference type="InterPro" id="IPR042176">
    <property type="entry name" value="Pantoate_ligase_C"/>
</dbReference>
<dbReference type="SUPFAM" id="SSF52374">
    <property type="entry name" value="Nucleotidylyl transferase"/>
    <property type="match status" value="1"/>
</dbReference>
<dbReference type="Pfam" id="PF02569">
    <property type="entry name" value="Pantoate_ligase"/>
    <property type="match status" value="1"/>
</dbReference>
<dbReference type="InterPro" id="IPR003721">
    <property type="entry name" value="Pantoate_ligase"/>
</dbReference>
<comment type="miscellaneous">
    <text evidence="8">The reaction proceeds by a bi uni uni bi ping pong mechanism.</text>
</comment>
<evidence type="ECO:0000256" key="4">
    <source>
        <dbReference type="ARBA" id="ARBA00022655"/>
    </source>
</evidence>
<keyword evidence="5 8" id="KW-0547">Nucleotide-binding</keyword>
<feature type="binding site" evidence="8">
    <location>
        <begin position="185"/>
        <end position="188"/>
    </location>
    <ligand>
        <name>ATP</name>
        <dbReference type="ChEBI" id="CHEBI:30616"/>
    </ligand>
</feature>
<keyword evidence="6 8" id="KW-0067">ATP-binding</keyword>
<keyword evidence="4 8" id="KW-0566">Pantothenate biosynthesis</keyword>
<gene>
    <name evidence="8 10" type="primary">panC</name>
    <name evidence="10" type="ORF">GCM10011416_07120</name>
</gene>
<dbReference type="NCBIfam" id="TIGR00125">
    <property type="entry name" value="cyt_tran_rel"/>
    <property type="match status" value="1"/>
</dbReference>
<keyword evidence="9" id="KW-0175">Coiled coil</keyword>
<comment type="function">
    <text evidence="8">Catalyzes the condensation of pantoate with beta-alanine in an ATP-dependent reaction via a pantoyl-adenylate intermediate.</text>
</comment>
<comment type="similarity">
    <text evidence="2 8">Belongs to the pantothenate synthetase family.</text>
</comment>
<dbReference type="CDD" id="cd00560">
    <property type="entry name" value="PanC"/>
    <property type="match status" value="1"/>
</dbReference>
<dbReference type="NCBIfam" id="TIGR00018">
    <property type="entry name" value="panC"/>
    <property type="match status" value="1"/>
</dbReference>
<protein>
    <recommendedName>
        <fullName evidence="8">Pantothenate synthetase</fullName>
        <shortName evidence="8">PS</shortName>
        <ecNumber evidence="8">6.3.2.1</ecNumber>
    </recommendedName>
    <alternativeName>
        <fullName evidence="8">Pantoate--beta-alanine ligase</fullName>
    </alternativeName>
    <alternativeName>
        <fullName evidence="8">Pantoate-activating enzyme</fullName>
    </alternativeName>
</protein>
<evidence type="ECO:0000256" key="1">
    <source>
        <dbReference type="ARBA" id="ARBA00004990"/>
    </source>
</evidence>
<keyword evidence="8" id="KW-0963">Cytoplasm</keyword>
<feature type="active site" description="Proton donor" evidence="8">
    <location>
        <position position="37"/>
    </location>
</feature>
<keyword evidence="11" id="KW-1185">Reference proteome</keyword>
<evidence type="ECO:0000256" key="5">
    <source>
        <dbReference type="ARBA" id="ARBA00022741"/>
    </source>
</evidence>
<dbReference type="EC" id="6.3.2.1" evidence="8"/>
<organism evidence="10 11">
    <name type="scientific">Polaribacter pacificus</name>
    <dbReference type="NCBI Taxonomy" id="1775173"/>
    <lineage>
        <taxon>Bacteria</taxon>
        <taxon>Pseudomonadati</taxon>
        <taxon>Bacteroidota</taxon>
        <taxon>Flavobacteriia</taxon>
        <taxon>Flavobacteriales</taxon>
        <taxon>Flavobacteriaceae</taxon>
    </lineage>
</organism>
<dbReference type="Gene3D" id="3.40.50.620">
    <property type="entry name" value="HUPs"/>
    <property type="match status" value="1"/>
</dbReference>
<feature type="binding site" evidence="8">
    <location>
        <position position="61"/>
    </location>
    <ligand>
        <name>(R)-pantoate</name>
        <dbReference type="ChEBI" id="CHEBI:15980"/>
    </ligand>
</feature>
<dbReference type="HAMAP" id="MF_00158">
    <property type="entry name" value="PanC"/>
    <property type="match status" value="1"/>
</dbReference>
<feature type="binding site" evidence="8">
    <location>
        <begin position="148"/>
        <end position="151"/>
    </location>
    <ligand>
        <name>ATP</name>
        <dbReference type="ChEBI" id="CHEBI:30616"/>
    </ligand>
</feature>
<feature type="binding site" evidence="8">
    <location>
        <begin position="30"/>
        <end position="37"/>
    </location>
    <ligand>
        <name>ATP</name>
        <dbReference type="ChEBI" id="CHEBI:30616"/>
    </ligand>
</feature>
<feature type="binding site" evidence="8">
    <location>
        <position position="154"/>
    </location>
    <ligand>
        <name>(R)-pantoate</name>
        <dbReference type="ChEBI" id="CHEBI:15980"/>
    </ligand>
</feature>
<dbReference type="InterPro" id="IPR014729">
    <property type="entry name" value="Rossmann-like_a/b/a_fold"/>
</dbReference>
<feature type="binding site" evidence="8">
    <location>
        <position position="61"/>
    </location>
    <ligand>
        <name>beta-alanine</name>
        <dbReference type="ChEBI" id="CHEBI:57966"/>
    </ligand>
</feature>
<reference evidence="10" key="1">
    <citation type="journal article" date="2014" name="Int. J. Syst. Evol. Microbiol.">
        <title>Complete genome sequence of Corynebacterium casei LMG S-19264T (=DSM 44701T), isolated from a smear-ripened cheese.</title>
        <authorList>
            <consortium name="US DOE Joint Genome Institute (JGI-PGF)"/>
            <person name="Walter F."/>
            <person name="Albersmeier A."/>
            <person name="Kalinowski J."/>
            <person name="Ruckert C."/>
        </authorList>
    </citation>
    <scope>NUCLEOTIDE SEQUENCE</scope>
    <source>
        <strain evidence="10">CGMCC 1.15763</strain>
    </source>
</reference>
<evidence type="ECO:0000256" key="6">
    <source>
        <dbReference type="ARBA" id="ARBA00022840"/>
    </source>
</evidence>
<dbReference type="GO" id="GO:0005829">
    <property type="term" value="C:cytosol"/>
    <property type="evidence" value="ECO:0007669"/>
    <property type="project" value="TreeGrafter"/>
</dbReference>
<evidence type="ECO:0000256" key="9">
    <source>
        <dbReference type="SAM" id="Coils"/>
    </source>
</evidence>
<evidence type="ECO:0000256" key="8">
    <source>
        <dbReference type="HAMAP-Rule" id="MF_00158"/>
    </source>
</evidence>
<dbReference type="AlphaFoldDB" id="A0A917HVR1"/>
<dbReference type="GO" id="GO:0004592">
    <property type="term" value="F:pantoate-beta-alanine ligase activity"/>
    <property type="evidence" value="ECO:0007669"/>
    <property type="project" value="UniProtKB-UniRule"/>
</dbReference>
<name>A0A917HVR1_9FLAO</name>
<comment type="subunit">
    <text evidence="8">Homodimer.</text>
</comment>
<dbReference type="GO" id="GO:0015940">
    <property type="term" value="P:pantothenate biosynthetic process"/>
    <property type="evidence" value="ECO:0007669"/>
    <property type="project" value="UniProtKB-UniRule"/>
</dbReference>
<dbReference type="PANTHER" id="PTHR21299:SF1">
    <property type="entry name" value="PANTOATE--BETA-ALANINE LIGASE"/>
    <property type="match status" value="1"/>
</dbReference>
<evidence type="ECO:0000313" key="10">
    <source>
        <dbReference type="EMBL" id="GGG92732.1"/>
    </source>
</evidence>
<comment type="subcellular location">
    <subcellularLocation>
        <location evidence="8">Cytoplasm</location>
    </subcellularLocation>
</comment>
<dbReference type="Gene3D" id="3.30.1300.10">
    <property type="entry name" value="Pantoate-beta-alanine ligase, C-terminal domain"/>
    <property type="match status" value="1"/>
</dbReference>
<dbReference type="Proteomes" id="UP000633278">
    <property type="component" value="Unassembled WGS sequence"/>
</dbReference>
<dbReference type="GO" id="GO:0005524">
    <property type="term" value="F:ATP binding"/>
    <property type="evidence" value="ECO:0007669"/>
    <property type="project" value="UniProtKB-KW"/>
</dbReference>
<dbReference type="EMBL" id="BMJW01000001">
    <property type="protein sequence ID" value="GGG92732.1"/>
    <property type="molecule type" value="Genomic_DNA"/>
</dbReference>
<proteinExistence type="inferred from homology"/>
<dbReference type="InterPro" id="IPR004821">
    <property type="entry name" value="Cyt_trans-like"/>
</dbReference>
<comment type="pathway">
    <text evidence="1 8">Cofactor biosynthesis; (R)-pantothenate biosynthesis; (R)-pantothenate from (R)-pantoate and beta-alanine: step 1/1.</text>
</comment>
<comment type="caution">
    <text evidence="8">Lacks conserved residue(s) required for the propagation of feature annotation.</text>
</comment>
<dbReference type="RefSeq" id="WP_188597893.1">
    <property type="nucleotide sequence ID" value="NZ_BMJW01000001.1"/>
</dbReference>
<dbReference type="PANTHER" id="PTHR21299">
    <property type="entry name" value="CYTIDYLATE KINASE/PANTOATE-BETA-ALANINE LIGASE"/>
    <property type="match status" value="1"/>
</dbReference>
<reference evidence="10" key="2">
    <citation type="submission" date="2020-09" db="EMBL/GenBank/DDBJ databases">
        <authorList>
            <person name="Sun Q."/>
            <person name="Zhou Y."/>
        </authorList>
    </citation>
    <scope>NUCLEOTIDE SEQUENCE</scope>
    <source>
        <strain evidence="10">CGMCC 1.15763</strain>
    </source>
</reference>
<sequence>MQVFKKKNALKDCLSEFKANNYHVGFVPTMGALHEGHLSLISHSKKNNDITVVSIFVNPTQFDNTEDLEKYPKTLEEDLALLEKANCDIVFIPDAKEMYSDNIVSGTYSFDGLENQMEGKYRSGHFDGVATIVHAFFDLIKPTNAYFGEKDFQQLQIVKKLAEKKNLPLNVIGCPIFREKDGLAMSSRNVRLNPEQRAAAPFIYKLLKKVVLQAKKNTIEEISRQVEKEFETNELLNLEYFAIAEEDSLASPKEIDLSKKNRAFIAVHAGNIRLIDNISLS</sequence>
<keyword evidence="3 8" id="KW-0436">Ligase</keyword>
<comment type="caution">
    <text evidence="10">The sequence shown here is derived from an EMBL/GenBank/DDBJ whole genome shotgun (WGS) entry which is preliminary data.</text>
</comment>
<accession>A0A917HVR1</accession>
<evidence type="ECO:0000256" key="2">
    <source>
        <dbReference type="ARBA" id="ARBA00009256"/>
    </source>
</evidence>